<name>A0A383BV97_9ZZZZ</name>
<feature type="non-terminal residue" evidence="1">
    <location>
        <position position="56"/>
    </location>
</feature>
<protein>
    <recommendedName>
        <fullName evidence="2">TonB-dependent receptor plug domain-containing protein</fullName>
    </recommendedName>
</protein>
<evidence type="ECO:0000313" key="1">
    <source>
        <dbReference type="EMBL" id="SVE23298.1"/>
    </source>
</evidence>
<reference evidence="1" key="1">
    <citation type="submission" date="2018-05" db="EMBL/GenBank/DDBJ databases">
        <authorList>
            <person name="Lanie J.A."/>
            <person name="Ng W.-L."/>
            <person name="Kazmierczak K.M."/>
            <person name="Andrzejewski T.M."/>
            <person name="Davidsen T.M."/>
            <person name="Wayne K.J."/>
            <person name="Tettelin H."/>
            <person name="Glass J.I."/>
            <person name="Rusch D."/>
            <person name="Podicherti R."/>
            <person name="Tsui H.-C.T."/>
            <person name="Winkler M.E."/>
        </authorList>
    </citation>
    <scope>NUCLEOTIDE SEQUENCE</scope>
</reference>
<dbReference type="AlphaFoldDB" id="A0A383BV97"/>
<organism evidence="1">
    <name type="scientific">marine metagenome</name>
    <dbReference type="NCBI Taxonomy" id="408172"/>
    <lineage>
        <taxon>unclassified sequences</taxon>
        <taxon>metagenomes</taxon>
        <taxon>ecological metagenomes</taxon>
    </lineage>
</organism>
<accession>A0A383BV97</accession>
<sequence>MRFNLYLFLSIVSISFSQITSISGVVKSDRGELLAGTNVFIEGTLLGAAADISGKY</sequence>
<evidence type="ECO:0008006" key="2">
    <source>
        <dbReference type="Google" id="ProtNLM"/>
    </source>
</evidence>
<proteinExistence type="predicted"/>
<gene>
    <name evidence="1" type="ORF">METZ01_LOCUS476152</name>
</gene>
<dbReference type="EMBL" id="UINC01203168">
    <property type="protein sequence ID" value="SVE23298.1"/>
    <property type="molecule type" value="Genomic_DNA"/>
</dbReference>